<dbReference type="PROSITE" id="PS51257">
    <property type="entry name" value="PROKAR_LIPOPROTEIN"/>
    <property type="match status" value="1"/>
</dbReference>
<dbReference type="RefSeq" id="WP_109742536.1">
    <property type="nucleotide sequence ID" value="NZ_QGGO01000007.1"/>
</dbReference>
<keyword evidence="2" id="KW-1185">Reference proteome</keyword>
<evidence type="ECO:0008006" key="3">
    <source>
        <dbReference type="Google" id="ProtNLM"/>
    </source>
</evidence>
<protein>
    <recommendedName>
        <fullName evidence="3">Lipoprotein</fullName>
    </recommendedName>
</protein>
<evidence type="ECO:0000313" key="2">
    <source>
        <dbReference type="Proteomes" id="UP000245489"/>
    </source>
</evidence>
<organism evidence="1 2">
    <name type="scientific">Arcicella aurantiaca</name>
    <dbReference type="NCBI Taxonomy" id="591202"/>
    <lineage>
        <taxon>Bacteria</taxon>
        <taxon>Pseudomonadati</taxon>
        <taxon>Bacteroidota</taxon>
        <taxon>Cytophagia</taxon>
        <taxon>Cytophagales</taxon>
        <taxon>Flectobacillaceae</taxon>
        <taxon>Arcicella</taxon>
    </lineage>
</organism>
<proteinExistence type="predicted"/>
<comment type="caution">
    <text evidence="1">The sequence shown here is derived from an EMBL/GenBank/DDBJ whole genome shotgun (WGS) entry which is preliminary data.</text>
</comment>
<dbReference type="EMBL" id="QGGO01000007">
    <property type="protein sequence ID" value="PWK27467.1"/>
    <property type="molecule type" value="Genomic_DNA"/>
</dbReference>
<gene>
    <name evidence="1" type="ORF">LV89_01781</name>
</gene>
<sequence>MKKALTISSLALSIIVSSCDKLSNSTEKIGETAGSMVKGIETGVKKARAINLTYTDALINKGITNGKVSLKSDKDGGTDNLLSVYLIFSKKFKGKVLAKAYDNQGLEMGRSTVKIDARSGDAGFYDFHFDKRTNIDRDGKIILE</sequence>
<accession>A0A316EBG5</accession>
<name>A0A316EBG5_9BACT</name>
<dbReference type="AlphaFoldDB" id="A0A316EBG5"/>
<reference evidence="1 2" key="1">
    <citation type="submission" date="2018-05" db="EMBL/GenBank/DDBJ databases">
        <title>Genomic Encyclopedia of Archaeal and Bacterial Type Strains, Phase II (KMG-II): from individual species to whole genera.</title>
        <authorList>
            <person name="Goeker M."/>
        </authorList>
    </citation>
    <scope>NUCLEOTIDE SEQUENCE [LARGE SCALE GENOMIC DNA]</scope>
    <source>
        <strain evidence="1 2">DSM 22214</strain>
    </source>
</reference>
<evidence type="ECO:0000313" key="1">
    <source>
        <dbReference type="EMBL" id="PWK27467.1"/>
    </source>
</evidence>
<dbReference type="OrthoDB" id="9179901at2"/>
<dbReference type="Proteomes" id="UP000245489">
    <property type="component" value="Unassembled WGS sequence"/>
</dbReference>